<dbReference type="CDD" id="cd07890">
    <property type="entry name" value="CYTH-like_AC_IV-like"/>
    <property type="match status" value="1"/>
</dbReference>
<dbReference type="PANTHER" id="PTHR21028">
    <property type="entry name" value="SI:CH211-156B7.4"/>
    <property type="match status" value="1"/>
</dbReference>
<sequence length="201" mass="23942">MAPLEIEVKYYLEDIEPVRRFFLNSGAVHLNKHFEQNICFEDSENSLIKKQSLLRLRKDTKNWLTFKSRPGTDTQFKIMKELETQVSSFSVMEQILESIGFHKQQIYEKYRETFIMEDTHICIDTMPFGNFLEIEGSKDQIIKLADMLGLKWEKRIIKNYLEIFNYLKKELCLPFNDLSFENFKTLEIDMDIFMSSFEAGK</sequence>
<protein>
    <submittedName>
        <fullName evidence="2">Adenylyl cyclase</fullName>
    </submittedName>
</protein>
<evidence type="ECO:0000313" key="3">
    <source>
        <dbReference type="Proteomes" id="UP000663720"/>
    </source>
</evidence>
<dbReference type="Pfam" id="PF01928">
    <property type="entry name" value="CYTH"/>
    <property type="match status" value="1"/>
</dbReference>
<dbReference type="AlphaFoldDB" id="A0A975BC34"/>
<dbReference type="RefSeq" id="WP_207688521.1">
    <property type="nucleotide sequence ID" value="NZ_CP061799.1"/>
</dbReference>
<name>A0A975BC34_9BACT</name>
<reference evidence="2" key="1">
    <citation type="journal article" date="2021" name="Microb. Physiol.">
        <title>Proteogenomic Insights into the Physiology of Marine, Sulfate-Reducing, Filamentous Desulfonema limicola and Desulfonema magnum.</title>
        <authorList>
            <person name="Schnaars V."/>
            <person name="Wohlbrand L."/>
            <person name="Scheve S."/>
            <person name="Hinrichs C."/>
            <person name="Reinhardt R."/>
            <person name="Rabus R."/>
        </authorList>
    </citation>
    <scope>NUCLEOTIDE SEQUENCE</scope>
    <source>
        <strain evidence="2">5ac10</strain>
    </source>
</reference>
<gene>
    <name evidence="2" type="primary">cyaB</name>
    <name evidence="2" type="ORF">dnl_49890</name>
</gene>
<dbReference type="Proteomes" id="UP000663720">
    <property type="component" value="Chromosome"/>
</dbReference>
<organism evidence="2 3">
    <name type="scientific">Desulfonema limicola</name>
    <dbReference type="NCBI Taxonomy" id="45656"/>
    <lineage>
        <taxon>Bacteria</taxon>
        <taxon>Pseudomonadati</taxon>
        <taxon>Thermodesulfobacteriota</taxon>
        <taxon>Desulfobacteria</taxon>
        <taxon>Desulfobacterales</taxon>
        <taxon>Desulfococcaceae</taxon>
        <taxon>Desulfonema</taxon>
    </lineage>
</organism>
<keyword evidence="3" id="KW-1185">Reference proteome</keyword>
<dbReference type="SUPFAM" id="SSF55154">
    <property type="entry name" value="CYTH-like phosphatases"/>
    <property type="match status" value="1"/>
</dbReference>
<dbReference type="InterPro" id="IPR008173">
    <property type="entry name" value="Adenylyl_cyclase_CyaB"/>
</dbReference>
<dbReference type="NCBIfam" id="TIGR00318">
    <property type="entry name" value="cyaB"/>
    <property type="match status" value="1"/>
</dbReference>
<evidence type="ECO:0000259" key="1">
    <source>
        <dbReference type="PROSITE" id="PS51707"/>
    </source>
</evidence>
<dbReference type="InterPro" id="IPR033469">
    <property type="entry name" value="CYTH-like_dom_sf"/>
</dbReference>
<accession>A0A975BC34</accession>
<dbReference type="EMBL" id="CP061799">
    <property type="protein sequence ID" value="QTA82611.1"/>
    <property type="molecule type" value="Genomic_DNA"/>
</dbReference>
<proteinExistence type="predicted"/>
<dbReference type="Gene3D" id="2.40.320.10">
    <property type="entry name" value="Hypothetical Protein Pfu-838710-001"/>
    <property type="match status" value="1"/>
</dbReference>
<feature type="domain" description="CYTH" evidence="1">
    <location>
        <begin position="3"/>
        <end position="166"/>
    </location>
</feature>
<dbReference type="InterPro" id="IPR023577">
    <property type="entry name" value="CYTH_domain"/>
</dbReference>
<dbReference type="KEGG" id="dli:dnl_49890"/>
<dbReference type="PANTHER" id="PTHR21028:SF2">
    <property type="entry name" value="CYTH DOMAIN-CONTAINING PROTEIN"/>
    <property type="match status" value="1"/>
</dbReference>
<evidence type="ECO:0000313" key="2">
    <source>
        <dbReference type="EMBL" id="QTA82611.1"/>
    </source>
</evidence>
<dbReference type="PROSITE" id="PS51707">
    <property type="entry name" value="CYTH"/>
    <property type="match status" value="1"/>
</dbReference>